<dbReference type="SUPFAM" id="SSF103473">
    <property type="entry name" value="MFS general substrate transporter"/>
    <property type="match status" value="1"/>
</dbReference>
<feature type="transmembrane region" description="Helical" evidence="6">
    <location>
        <begin position="425"/>
        <end position="443"/>
    </location>
</feature>
<accession>A0A3N2R168</accession>
<dbReference type="InterPro" id="IPR036259">
    <property type="entry name" value="MFS_trans_sf"/>
</dbReference>
<keyword evidence="4 6" id="KW-1133">Transmembrane helix</keyword>
<feature type="transmembrane region" description="Helical" evidence="6">
    <location>
        <begin position="399"/>
        <end position="419"/>
    </location>
</feature>
<dbReference type="Proteomes" id="UP000268016">
    <property type="component" value="Unassembled WGS sequence"/>
</dbReference>
<comment type="caution">
    <text evidence="7">The sequence shown here is derived from an EMBL/GenBank/DDBJ whole genome shotgun (WGS) entry which is preliminary data.</text>
</comment>
<protein>
    <submittedName>
        <fullName evidence="7">MFS transporter</fullName>
    </submittedName>
</protein>
<feature type="transmembrane region" description="Helical" evidence="6">
    <location>
        <begin position="63"/>
        <end position="82"/>
    </location>
</feature>
<feature type="transmembrane region" description="Helical" evidence="6">
    <location>
        <begin position="270"/>
        <end position="288"/>
    </location>
</feature>
<feature type="transmembrane region" description="Helical" evidence="6">
    <location>
        <begin position="360"/>
        <end position="378"/>
    </location>
</feature>
<feature type="transmembrane region" description="Helical" evidence="6">
    <location>
        <begin position="323"/>
        <end position="340"/>
    </location>
</feature>
<dbReference type="InterPro" id="IPR024671">
    <property type="entry name" value="Atg22-like"/>
</dbReference>
<proteinExistence type="predicted"/>
<keyword evidence="3 6" id="KW-0812">Transmembrane</keyword>
<dbReference type="AlphaFoldDB" id="A0A3N2R168"/>
<evidence type="ECO:0000256" key="6">
    <source>
        <dbReference type="SAM" id="Phobius"/>
    </source>
</evidence>
<keyword evidence="8" id="KW-1185">Reference proteome</keyword>
<dbReference type="PANTHER" id="PTHR23519:SF1">
    <property type="entry name" value="AUTOPHAGY-RELATED PROTEIN 22"/>
    <property type="match status" value="1"/>
</dbReference>
<feature type="transmembrane region" description="Helical" evidence="6">
    <location>
        <begin position="113"/>
        <end position="136"/>
    </location>
</feature>
<keyword evidence="5 6" id="KW-0472">Membrane</keyword>
<evidence type="ECO:0000313" key="8">
    <source>
        <dbReference type="Proteomes" id="UP000268016"/>
    </source>
</evidence>
<dbReference type="EMBL" id="RDRB01000005">
    <property type="protein sequence ID" value="ROU01229.1"/>
    <property type="molecule type" value="Genomic_DNA"/>
</dbReference>
<dbReference type="OrthoDB" id="9768783at2"/>
<dbReference type="Pfam" id="PF11700">
    <property type="entry name" value="ATG22"/>
    <property type="match status" value="2"/>
</dbReference>
<evidence type="ECO:0000256" key="3">
    <source>
        <dbReference type="ARBA" id="ARBA00022692"/>
    </source>
</evidence>
<name>A0A3N2R168_9RHOB</name>
<comment type="subcellular location">
    <subcellularLocation>
        <location evidence="1">Endomembrane system</location>
        <topology evidence="1">Multi-pass membrane protein</topology>
    </subcellularLocation>
</comment>
<evidence type="ECO:0000313" key="7">
    <source>
        <dbReference type="EMBL" id="ROU01229.1"/>
    </source>
</evidence>
<evidence type="ECO:0000256" key="2">
    <source>
        <dbReference type="ARBA" id="ARBA00022448"/>
    </source>
</evidence>
<dbReference type="GO" id="GO:0012505">
    <property type="term" value="C:endomembrane system"/>
    <property type="evidence" value="ECO:0007669"/>
    <property type="project" value="UniProtKB-SubCell"/>
</dbReference>
<feature type="transmembrane region" description="Helical" evidence="6">
    <location>
        <begin position="204"/>
        <end position="224"/>
    </location>
</feature>
<organism evidence="7 8">
    <name type="scientific">Histidinibacterium lentulum</name>
    <dbReference type="NCBI Taxonomy" id="2480588"/>
    <lineage>
        <taxon>Bacteria</taxon>
        <taxon>Pseudomonadati</taxon>
        <taxon>Pseudomonadota</taxon>
        <taxon>Alphaproteobacteria</taxon>
        <taxon>Rhodobacterales</taxon>
        <taxon>Paracoccaceae</taxon>
        <taxon>Histidinibacterium</taxon>
    </lineage>
</organism>
<dbReference type="RefSeq" id="WP_123642560.1">
    <property type="nucleotide sequence ID" value="NZ_ML119085.1"/>
</dbReference>
<feature type="transmembrane region" description="Helical" evidence="6">
    <location>
        <begin position="157"/>
        <end position="177"/>
    </location>
</feature>
<evidence type="ECO:0000256" key="5">
    <source>
        <dbReference type="ARBA" id="ARBA00023136"/>
    </source>
</evidence>
<dbReference type="Gene3D" id="1.20.1250.20">
    <property type="entry name" value="MFS general substrate transporter like domains"/>
    <property type="match status" value="1"/>
</dbReference>
<keyword evidence="2" id="KW-0813">Transport</keyword>
<evidence type="ECO:0000256" key="4">
    <source>
        <dbReference type="ARBA" id="ARBA00022989"/>
    </source>
</evidence>
<dbReference type="PANTHER" id="PTHR23519">
    <property type="entry name" value="AUTOPHAGY-RELATED PROTEIN 22"/>
    <property type="match status" value="1"/>
</dbReference>
<feature type="transmembrane region" description="Helical" evidence="6">
    <location>
        <begin position="294"/>
        <end position="311"/>
    </location>
</feature>
<evidence type="ECO:0000256" key="1">
    <source>
        <dbReference type="ARBA" id="ARBA00004127"/>
    </source>
</evidence>
<sequence length="465" mass="49379">MQVSKRRIWGWMFFDWAQQPYATLGLTFIFSPYFAAVAADWFVGQGLERQAANAEAQSLWSSAQTVSGLFIAFTAPIFGAMADSSGRKVPWIAAFCLIGVVCAWATWGLTPDGAFLIGALVLFWIGYTAAECAFNLNNALLPSLGGPREVGRISGSSTAFGYWGGVLGLAVMLTLLAETEAGTTLIGLEPAFGLDPDTREGTRAVGPVIAIWFAVFLVPYFLWVRDPAPVPGAKVRLGATFRELGRTLRGLTKRPSLASFLAGSMLYRDALTAVYSFGGIYATLVLGWETVQVGVFGIVAAIAAAIIAWIGGLADGRHGPKPVILLSVWVLIAVGCIIVGMSRESFFGIPLAEGSRLPDIVFYLCGAAIGGAGGTLFASSRSMMTRHCDLDRPAEAFGLFALSGKATAFLAPLLITIFTQATGSVQAGFVPVILLFLGGLFLLRWTDKDGDRAEWSVSSPASPSR</sequence>
<gene>
    <name evidence="7" type="ORF">EAT49_11980</name>
</gene>
<feature type="transmembrane region" description="Helical" evidence="6">
    <location>
        <begin position="21"/>
        <end position="43"/>
    </location>
</feature>
<reference evidence="7 8" key="1">
    <citation type="submission" date="2018-10" db="EMBL/GenBank/DDBJ databases">
        <title>Histidinibacterium lentulum gen. nov., sp. nov., a marine bacterium from the culture broth of Picochlorum sp. 122.</title>
        <authorList>
            <person name="Wang G."/>
        </authorList>
    </citation>
    <scope>NUCLEOTIDE SEQUENCE [LARGE SCALE GENOMIC DNA]</scope>
    <source>
        <strain evidence="7 8">B17</strain>
    </source>
</reference>
<feature type="transmembrane region" description="Helical" evidence="6">
    <location>
        <begin position="89"/>
        <end position="107"/>
    </location>
</feature>
<dbReference type="InterPro" id="IPR050495">
    <property type="entry name" value="ATG22/LtaA_families"/>
</dbReference>